<dbReference type="eggNOG" id="COG3593">
    <property type="taxonomic scope" value="Bacteria"/>
</dbReference>
<proteinExistence type="predicted"/>
<dbReference type="HOGENOM" id="CLU_032808_0_0_3"/>
<dbReference type="eggNOG" id="COG1196">
    <property type="taxonomic scope" value="Bacteria"/>
</dbReference>
<dbReference type="KEGG" id="amr:AM1_4802"/>
<evidence type="ECO:0000313" key="4">
    <source>
        <dbReference type="Proteomes" id="UP000000268"/>
    </source>
</evidence>
<reference evidence="3 4" key="1">
    <citation type="journal article" date="2008" name="Proc. Natl. Acad. Sci. U.S.A.">
        <title>Niche adaptation and genome expansion in the chlorophyll d-producing cyanobacterium Acaryochloris marina.</title>
        <authorList>
            <person name="Swingley W.D."/>
            <person name="Chen M."/>
            <person name="Cheung P.C."/>
            <person name="Conrad A.L."/>
            <person name="Dejesa L.C."/>
            <person name="Hao J."/>
            <person name="Honchak B.M."/>
            <person name="Karbach L.E."/>
            <person name="Kurdoglu A."/>
            <person name="Lahiri S."/>
            <person name="Mastrian S.D."/>
            <person name="Miyashita H."/>
            <person name="Page L."/>
            <person name="Ramakrishna P."/>
            <person name="Satoh S."/>
            <person name="Sattley W.M."/>
            <person name="Shimada Y."/>
            <person name="Taylor H.L."/>
            <person name="Tomo T."/>
            <person name="Tsuchiya T."/>
            <person name="Wang Z.T."/>
            <person name="Raymond J."/>
            <person name="Mimuro M."/>
            <person name="Blankenship R.E."/>
            <person name="Touchman J.W."/>
        </authorList>
    </citation>
    <scope>NUCLEOTIDE SEQUENCE [LARGE SCALE GENOMIC DNA]</scope>
    <source>
        <strain evidence="4">MBIC 11017</strain>
    </source>
</reference>
<dbReference type="OrthoDB" id="9809324at2"/>
<dbReference type="Gene3D" id="3.40.50.300">
    <property type="entry name" value="P-loop containing nucleotide triphosphate hydrolases"/>
    <property type="match status" value="1"/>
</dbReference>
<keyword evidence="1" id="KW-1133">Transmembrane helix</keyword>
<keyword evidence="1" id="KW-0472">Membrane</keyword>
<feature type="domain" description="ATPase AAA-type core" evidence="2">
    <location>
        <begin position="26"/>
        <end position="303"/>
    </location>
</feature>
<dbReference type="GO" id="GO:0016887">
    <property type="term" value="F:ATP hydrolysis activity"/>
    <property type="evidence" value="ECO:0007669"/>
    <property type="project" value="InterPro"/>
</dbReference>
<organism evidence="3 4">
    <name type="scientific">Acaryochloris marina (strain MBIC 11017)</name>
    <dbReference type="NCBI Taxonomy" id="329726"/>
    <lineage>
        <taxon>Bacteria</taxon>
        <taxon>Bacillati</taxon>
        <taxon>Cyanobacteriota</taxon>
        <taxon>Cyanophyceae</taxon>
        <taxon>Acaryochloridales</taxon>
        <taxon>Acaryochloridaceae</taxon>
        <taxon>Acaryochloris</taxon>
    </lineage>
</organism>
<dbReference type="AlphaFoldDB" id="B0C2I3"/>
<keyword evidence="1" id="KW-0812">Transmembrane</keyword>
<dbReference type="Pfam" id="PF13304">
    <property type="entry name" value="AAA_21"/>
    <property type="match status" value="1"/>
</dbReference>
<dbReference type="InterPro" id="IPR027417">
    <property type="entry name" value="P-loop_NTPase"/>
</dbReference>
<dbReference type="RefSeq" id="WP_012165055.1">
    <property type="nucleotide sequence ID" value="NC_009925.1"/>
</dbReference>
<evidence type="ECO:0000313" key="3">
    <source>
        <dbReference type="EMBL" id="ABW29773.1"/>
    </source>
</evidence>
<dbReference type="InterPro" id="IPR003959">
    <property type="entry name" value="ATPase_AAA_core"/>
</dbReference>
<dbReference type="SUPFAM" id="SSF52540">
    <property type="entry name" value="P-loop containing nucleoside triphosphate hydrolases"/>
    <property type="match status" value="1"/>
</dbReference>
<dbReference type="PANTHER" id="PTHR43581:SF4">
    <property type="entry name" value="ATP_GTP PHOSPHATASE"/>
    <property type="match status" value="1"/>
</dbReference>
<evidence type="ECO:0000256" key="1">
    <source>
        <dbReference type="SAM" id="Phobius"/>
    </source>
</evidence>
<keyword evidence="4" id="KW-1185">Reference proteome</keyword>
<dbReference type="Proteomes" id="UP000000268">
    <property type="component" value="Chromosome"/>
</dbReference>
<evidence type="ECO:0000259" key="2">
    <source>
        <dbReference type="Pfam" id="PF13304"/>
    </source>
</evidence>
<protein>
    <recommendedName>
        <fullName evidence="2">ATPase AAA-type core domain-containing protein</fullName>
    </recommendedName>
</protein>
<accession>B0C2I3</accession>
<dbReference type="InterPro" id="IPR051396">
    <property type="entry name" value="Bact_Antivir_Def_Nuclease"/>
</dbReference>
<dbReference type="EMBL" id="CP000828">
    <property type="protein sequence ID" value="ABW29773.1"/>
    <property type="molecule type" value="Genomic_DNA"/>
</dbReference>
<sequence length="563" mass="63746">MKIKQIELGRLFTFGPRQVVGPLKQFNILIGPNGTGKTNLLRIIDGLQFNYRKIAKSIDLYQPEIPFNLADNLGSQDTNISGILRIGYSQVDELDGPTLDKEILFEYDVKNPVWRYIHGDVQGFSLKTHLVNIPNDLQFMKDLTDITHRAESALPLLNFGLFFIFGAHFTFYKNGRFTQGRMHPSGPDEIEPSALPSGVRECAKLITSILRRNGKPVLLFDEPELHLEPRVIRRLFTFIFWLMVRGKQDRTTKEEEAFCQVQSILDTKWPSEGDKFRIVPPTQQHISWLSQIFVASHSPVLINLAIELEETAAIFEFSSNETEVTRYRFSENGPVKPLEQYIACFTTVREATGMPSSLLDGLGAKGSDLLQTNGVIWVEGPSDCIYIRKWLKMYAIEKNLPLLVPGIHFDFQMYGGSLLDSISLSEDSLSDTAALEKLVAMFRFSRNALVVIDSDAVRGSDGKLKDKSKFQAAKTFIKTEFEKAEAKGQNIGLWYPEKDEQISTIENYLDAESLSAAPSSLRKKPRAQRITSSWSNDKKISDFAEPLAEELRKAYTLIAQWND</sequence>
<dbReference type="PANTHER" id="PTHR43581">
    <property type="entry name" value="ATP/GTP PHOSPHATASE"/>
    <property type="match status" value="1"/>
</dbReference>
<gene>
    <name evidence="3" type="ordered locus">AM1_4802</name>
</gene>
<dbReference type="GO" id="GO:0005524">
    <property type="term" value="F:ATP binding"/>
    <property type="evidence" value="ECO:0007669"/>
    <property type="project" value="InterPro"/>
</dbReference>
<name>B0C2I3_ACAM1</name>
<feature type="transmembrane region" description="Helical" evidence="1">
    <location>
        <begin position="153"/>
        <end position="172"/>
    </location>
</feature>